<proteinExistence type="inferred from homology"/>
<dbReference type="OrthoDB" id="686384at2759"/>
<keyword evidence="15" id="KW-1185">Reference proteome</keyword>
<evidence type="ECO:0000256" key="1">
    <source>
        <dbReference type="ARBA" id="ARBA00005156"/>
    </source>
</evidence>
<dbReference type="FunFam" id="3.40.50.620:FF:000145">
    <property type="entry name" value="ATP-binding domain containing protein"/>
    <property type="match status" value="1"/>
</dbReference>
<dbReference type="InterPro" id="IPR002761">
    <property type="entry name" value="Diphthami_syn_dom"/>
</dbReference>
<dbReference type="GO" id="GO:0016042">
    <property type="term" value="P:lipid catabolic process"/>
    <property type="evidence" value="ECO:0007669"/>
    <property type="project" value="InterPro"/>
</dbReference>
<sequence length="280" mass="31147">MSCAFSLSFGRCGLIVYSLLSHCRTVTLNTITRMDIVCLISGGKDSCYNMMCAVNDGHRVVALANLHPAESSFELDSYMYQSVGAEGIELYSEAMGVPLYRKAIKGTPKNIEATYEETSGDEVEDLYELLQEVLKSHPSIKGVSAGAILSSYQTDRVKNVCVRLNLTPLCYLWGRDQNELLEEMIESKVDAILIKVAALGLNSSHLGKTLTEMAPLMKTLQEKYGVHPCGEGGEFESFVRDCPLFIKKIVVDKFEIVKHQDSPFAPVFFLRLTELHLEDK</sequence>
<dbReference type="FunFam" id="3.90.1490.10:FF:000001">
    <property type="entry name" value="Diphthine--ammonia ligase"/>
    <property type="match status" value="1"/>
</dbReference>
<dbReference type="PIRSF" id="PIRSF039123">
    <property type="entry name" value="Diphthamide_synthase"/>
    <property type="match status" value="1"/>
</dbReference>
<evidence type="ECO:0000256" key="7">
    <source>
        <dbReference type="ARBA" id="ARBA00022840"/>
    </source>
</evidence>
<dbReference type="CDD" id="cd01994">
    <property type="entry name" value="AANH_PF0828-like"/>
    <property type="match status" value="1"/>
</dbReference>
<evidence type="ECO:0000256" key="2">
    <source>
        <dbReference type="ARBA" id="ARBA00008496"/>
    </source>
</evidence>
<evidence type="ECO:0000313" key="15">
    <source>
        <dbReference type="Proteomes" id="UP000835052"/>
    </source>
</evidence>
<dbReference type="PANTHER" id="PTHR12196">
    <property type="entry name" value="DOMAIN OF UNKNOWN FUNCTION 71 DUF71 -CONTAINING PROTEIN"/>
    <property type="match status" value="1"/>
</dbReference>
<dbReference type="GO" id="GO:0017178">
    <property type="term" value="F:diphthine-ammonia ligase activity"/>
    <property type="evidence" value="ECO:0007669"/>
    <property type="project" value="UniProtKB-EC"/>
</dbReference>
<evidence type="ECO:0000256" key="9">
    <source>
        <dbReference type="ARBA" id="ARBA00031202"/>
    </source>
</evidence>
<accession>A0A8S1HIE5</accession>
<dbReference type="PANTHER" id="PTHR12196:SF2">
    <property type="entry name" value="DIPHTHINE--AMMONIA LIGASE"/>
    <property type="match status" value="1"/>
</dbReference>
<dbReference type="InterPro" id="IPR014729">
    <property type="entry name" value="Rossmann-like_a/b/a_fold"/>
</dbReference>
<organism evidence="14 15">
    <name type="scientific">Caenorhabditis auriculariae</name>
    <dbReference type="NCBI Taxonomy" id="2777116"/>
    <lineage>
        <taxon>Eukaryota</taxon>
        <taxon>Metazoa</taxon>
        <taxon>Ecdysozoa</taxon>
        <taxon>Nematoda</taxon>
        <taxon>Chromadorea</taxon>
        <taxon>Rhabditida</taxon>
        <taxon>Rhabditina</taxon>
        <taxon>Rhabditomorpha</taxon>
        <taxon>Rhabditoidea</taxon>
        <taxon>Rhabditidae</taxon>
        <taxon>Peloderinae</taxon>
        <taxon>Caenorhabditis</taxon>
    </lineage>
</organism>
<gene>
    <name evidence="14" type="ORF">CAUJ_LOCUS10651</name>
</gene>
<evidence type="ECO:0000256" key="8">
    <source>
        <dbReference type="ARBA" id="ARBA00029814"/>
    </source>
</evidence>
<dbReference type="SUPFAM" id="SSF52402">
    <property type="entry name" value="Adenine nucleotide alpha hydrolases-like"/>
    <property type="match status" value="1"/>
</dbReference>
<dbReference type="InterPro" id="IPR030662">
    <property type="entry name" value="DPH6/MJ0570"/>
</dbReference>
<feature type="domain" description="Diphthamide synthase" evidence="13">
    <location>
        <begin position="34"/>
        <end position="263"/>
    </location>
</feature>
<reference evidence="14" key="1">
    <citation type="submission" date="2020-10" db="EMBL/GenBank/DDBJ databases">
        <authorList>
            <person name="Kikuchi T."/>
        </authorList>
    </citation>
    <scope>NUCLEOTIDE SEQUENCE</scope>
    <source>
        <strain evidence="14">NKZ352</strain>
    </source>
</reference>
<evidence type="ECO:0000256" key="11">
    <source>
        <dbReference type="ARBA" id="ARBA00032849"/>
    </source>
</evidence>
<dbReference type="NCBIfam" id="TIGR00290">
    <property type="entry name" value="MJ0570_dom"/>
    <property type="match status" value="1"/>
</dbReference>
<evidence type="ECO:0000256" key="4">
    <source>
        <dbReference type="ARBA" id="ARBA00018426"/>
    </source>
</evidence>
<dbReference type="Pfam" id="PF01902">
    <property type="entry name" value="Diphthami_syn_2"/>
    <property type="match status" value="1"/>
</dbReference>
<keyword evidence="5" id="KW-0436">Ligase</keyword>
<keyword evidence="7" id="KW-0067">ATP-binding</keyword>
<dbReference type="EC" id="6.3.1.14" evidence="3"/>
<evidence type="ECO:0000256" key="12">
    <source>
        <dbReference type="ARBA" id="ARBA00048108"/>
    </source>
</evidence>
<dbReference type="AlphaFoldDB" id="A0A8S1HIE5"/>
<evidence type="ECO:0000256" key="6">
    <source>
        <dbReference type="ARBA" id="ARBA00022741"/>
    </source>
</evidence>
<dbReference type="GO" id="GO:0017183">
    <property type="term" value="P:protein histidyl modification to diphthamide"/>
    <property type="evidence" value="ECO:0007669"/>
    <property type="project" value="TreeGrafter"/>
</dbReference>
<name>A0A8S1HIE5_9PELO</name>
<evidence type="ECO:0000259" key="13">
    <source>
        <dbReference type="Pfam" id="PF01902"/>
    </source>
</evidence>
<evidence type="ECO:0000313" key="14">
    <source>
        <dbReference type="EMBL" id="CAD6194732.1"/>
    </source>
</evidence>
<dbReference type="EMBL" id="CAJGYM010000047">
    <property type="protein sequence ID" value="CAD6194732.1"/>
    <property type="molecule type" value="Genomic_DNA"/>
</dbReference>
<evidence type="ECO:0000256" key="10">
    <source>
        <dbReference type="ARBA" id="ARBA00031552"/>
    </source>
</evidence>
<dbReference type="GO" id="GO:0016787">
    <property type="term" value="F:hydrolase activity"/>
    <property type="evidence" value="ECO:0007669"/>
    <property type="project" value="InterPro"/>
</dbReference>
<dbReference type="GO" id="GO:0005524">
    <property type="term" value="F:ATP binding"/>
    <property type="evidence" value="ECO:0007669"/>
    <property type="project" value="UniProtKB-KW"/>
</dbReference>
<evidence type="ECO:0000256" key="5">
    <source>
        <dbReference type="ARBA" id="ARBA00022598"/>
    </source>
</evidence>
<comment type="catalytic activity">
    <reaction evidence="12">
        <text>diphthine-[translation elongation factor 2] + NH4(+) + ATP = diphthamide-[translation elongation factor 2] + AMP + diphosphate + H(+)</text>
        <dbReference type="Rhea" id="RHEA:19753"/>
        <dbReference type="Rhea" id="RHEA-COMP:10172"/>
        <dbReference type="Rhea" id="RHEA-COMP:10174"/>
        <dbReference type="ChEBI" id="CHEBI:15378"/>
        <dbReference type="ChEBI" id="CHEBI:16692"/>
        <dbReference type="ChEBI" id="CHEBI:28938"/>
        <dbReference type="ChEBI" id="CHEBI:30616"/>
        <dbReference type="ChEBI" id="CHEBI:33019"/>
        <dbReference type="ChEBI" id="CHEBI:82696"/>
        <dbReference type="ChEBI" id="CHEBI:456215"/>
        <dbReference type="EC" id="6.3.1.14"/>
    </reaction>
</comment>
<keyword evidence="6" id="KW-0547">Nucleotide-binding</keyword>
<dbReference type="Gene3D" id="3.40.50.620">
    <property type="entry name" value="HUPs"/>
    <property type="match status" value="1"/>
</dbReference>
<dbReference type="Gene3D" id="3.90.1490.10">
    <property type="entry name" value="putative n-type atp pyrophosphatase, domain 2"/>
    <property type="match status" value="1"/>
</dbReference>
<comment type="pathway">
    <text evidence="1">Protein modification; peptidyl-diphthamide biosynthesis.</text>
</comment>
<evidence type="ECO:0000256" key="3">
    <source>
        <dbReference type="ARBA" id="ARBA00012089"/>
    </source>
</evidence>
<comment type="caution">
    <text evidence="14">The sequence shown here is derived from an EMBL/GenBank/DDBJ whole genome shotgun (WGS) entry which is preliminary data.</text>
</comment>
<comment type="similarity">
    <text evidence="2">Belongs to the Diphthine--ammonia ligase family.</text>
</comment>
<protein>
    <recommendedName>
        <fullName evidence="4">Diphthine--ammonia ligase</fullName>
        <ecNumber evidence="3">6.3.1.14</ecNumber>
    </recommendedName>
    <alternativeName>
        <fullName evidence="9">ATP-binding domain-containing protein 4</fullName>
    </alternativeName>
    <alternativeName>
        <fullName evidence="8">Diphthamide synthase</fullName>
    </alternativeName>
    <alternativeName>
        <fullName evidence="10">Diphthamide synthetase</fullName>
    </alternativeName>
    <alternativeName>
        <fullName evidence="11">Protein DPH6 homolog</fullName>
    </alternativeName>
</protein>
<dbReference type="Proteomes" id="UP000835052">
    <property type="component" value="Unassembled WGS sequence"/>
</dbReference>